<keyword evidence="5" id="KW-1185">Reference proteome</keyword>
<feature type="domain" description="Opacity-associated protein A-like N-terminal" evidence="3">
    <location>
        <begin position="25"/>
        <end position="51"/>
    </location>
</feature>
<evidence type="ECO:0000313" key="5">
    <source>
        <dbReference type="Proteomes" id="UP001056635"/>
    </source>
</evidence>
<reference evidence="4" key="1">
    <citation type="submission" date="2021-09" db="EMBL/GenBank/DDBJ databases">
        <title>First case of bloodstream infection caused by Mixta hanseatica sp. nov., a member of the Erwiniaceae family.</title>
        <authorList>
            <person name="Both A."/>
            <person name="Huang J."/>
            <person name="Wenzel P."/>
            <person name="Aepfelbacher M."/>
            <person name="Rohde H."/>
            <person name="Christner M."/>
            <person name="Hentschke M."/>
        </authorList>
    </citation>
    <scope>NUCLEOTIDE SEQUENCE</scope>
    <source>
        <strain evidence="4">X22927</strain>
    </source>
</reference>
<organism evidence="4 5">
    <name type="scientific">Mixta hanseatica</name>
    <dbReference type="NCBI Taxonomy" id="2872648"/>
    <lineage>
        <taxon>Bacteria</taxon>
        <taxon>Pseudomonadati</taxon>
        <taxon>Pseudomonadota</taxon>
        <taxon>Gammaproteobacteria</taxon>
        <taxon>Enterobacterales</taxon>
        <taxon>Erwiniaceae</taxon>
        <taxon>Mixta</taxon>
    </lineage>
</organism>
<dbReference type="InterPro" id="IPR013731">
    <property type="entry name" value="OapA_N"/>
</dbReference>
<dbReference type="EMBL" id="CP082904">
    <property type="protein sequence ID" value="UQY43707.1"/>
    <property type="molecule type" value="Genomic_DNA"/>
</dbReference>
<feature type="transmembrane region" description="Helical" evidence="1">
    <location>
        <begin position="36"/>
        <end position="53"/>
    </location>
</feature>
<gene>
    <name evidence="4" type="ORF">K6958_17890</name>
</gene>
<dbReference type="InterPro" id="IPR007340">
    <property type="entry name" value="LysM_Opacity-associatedA"/>
</dbReference>
<evidence type="ECO:0000259" key="3">
    <source>
        <dbReference type="Pfam" id="PF08525"/>
    </source>
</evidence>
<dbReference type="Pfam" id="PF08525">
    <property type="entry name" value="OapA_N"/>
    <property type="match status" value="1"/>
</dbReference>
<proteinExistence type="predicted"/>
<evidence type="ECO:0000259" key="2">
    <source>
        <dbReference type="Pfam" id="PF04225"/>
    </source>
</evidence>
<dbReference type="Pfam" id="PF04225">
    <property type="entry name" value="LysM_OapA"/>
    <property type="match status" value="1"/>
</dbReference>
<keyword evidence="1" id="KW-1133">Transmembrane helix</keyword>
<feature type="domain" description="Opacity-associated protein A LysM-like" evidence="2">
    <location>
        <begin position="95"/>
        <end position="178"/>
    </location>
</feature>
<accession>A0ABY4R7Y2</accession>
<dbReference type="RefSeq" id="WP_249892374.1">
    <property type="nucleotide sequence ID" value="NZ_CP082904.1"/>
</dbReference>
<dbReference type="Gene3D" id="3.10.450.350">
    <property type="match status" value="1"/>
</dbReference>
<sequence length="179" mass="19931">MQKDIHSGIRLWLTRLWHLPDGISWMRPLPPAHRRGIILALIVVLLAFLWPVSAPRDGGPQPTNNNESKEVPLQAEIYDNPPATQSAQPTQDKDQWHSYQIASGQTLAQLFRDNNLPVNDVFAMARVEGDDKPLSSLHSGQQVKIRQDNSGVVTGLTVESDNGPVLFTRQPDGSFLRAQ</sequence>
<dbReference type="Proteomes" id="UP001056635">
    <property type="component" value="Chromosome"/>
</dbReference>
<name>A0ABY4R7Y2_9GAMM</name>
<evidence type="ECO:0000256" key="1">
    <source>
        <dbReference type="SAM" id="Phobius"/>
    </source>
</evidence>
<keyword evidence="1" id="KW-0812">Transmembrane</keyword>
<keyword evidence="1" id="KW-0472">Membrane</keyword>
<evidence type="ECO:0000313" key="4">
    <source>
        <dbReference type="EMBL" id="UQY43707.1"/>
    </source>
</evidence>
<protein>
    <submittedName>
        <fullName evidence="4">Opacity-associated protein A</fullName>
    </submittedName>
</protein>